<evidence type="ECO:0000259" key="8">
    <source>
        <dbReference type="PROSITE" id="PS51192"/>
    </source>
</evidence>
<evidence type="ECO:0000259" key="10">
    <source>
        <dbReference type="PROSITE" id="PS51195"/>
    </source>
</evidence>
<dbReference type="PANTHER" id="PTHR47959:SF24">
    <property type="entry name" value="ATP-DEPENDENT RNA HELICASE"/>
    <property type="match status" value="1"/>
</dbReference>
<dbReference type="Pfam" id="PF00270">
    <property type="entry name" value="DEAD"/>
    <property type="match status" value="1"/>
</dbReference>
<dbReference type="GO" id="GO:0003676">
    <property type="term" value="F:nucleic acid binding"/>
    <property type="evidence" value="ECO:0007669"/>
    <property type="project" value="InterPro"/>
</dbReference>
<dbReference type="WBParaSite" id="EVEC_0000110201-mRNA-1">
    <property type="protein sequence ID" value="EVEC_0000110201-mRNA-1"/>
    <property type="gene ID" value="EVEC_0000110201"/>
</dbReference>
<name>A0A0N4UUM5_ENTVE</name>
<feature type="domain" description="Helicase ATP-binding" evidence="8">
    <location>
        <begin position="54"/>
        <end position="210"/>
    </location>
</feature>
<dbReference type="Gene3D" id="3.40.50.300">
    <property type="entry name" value="P-loop containing nucleotide triphosphate hydrolases"/>
    <property type="match status" value="2"/>
</dbReference>
<dbReference type="SMART" id="SM00487">
    <property type="entry name" value="DEXDc"/>
    <property type="match status" value="1"/>
</dbReference>
<dbReference type="CDD" id="cd18787">
    <property type="entry name" value="SF2_C_DEAD"/>
    <property type="match status" value="1"/>
</dbReference>
<feature type="domain" description="Helicase C-terminal" evidence="9">
    <location>
        <begin position="221"/>
        <end position="385"/>
    </location>
</feature>
<reference evidence="11" key="1">
    <citation type="submission" date="2017-02" db="UniProtKB">
        <authorList>
            <consortium name="WormBaseParasite"/>
        </authorList>
    </citation>
    <scope>IDENTIFICATION</scope>
</reference>
<dbReference type="InterPro" id="IPR014014">
    <property type="entry name" value="RNA_helicase_DEAD_Q_motif"/>
</dbReference>
<sequence length="485" mass="54796">MLVLQFQWYFPKVYAAGRSITCRSFDELNLGKWLCSQLKELSVTSPTPVQAHCIPHVLSGMDVIGCSKTGTGKTLAFTLPILHQLAIDPYGIFALVITPTRELAFQIGDQFNALGISIGLKTAVIVGGRDHVAQANELASDPEGVGLLLSKIKFLVLDEADRILEGQYANSLKSILRVLPNKRQTLLFSATITSALSHLHQVSMRKPYFFKDKEEVATVERLDQKYVLCPSAVKDAYLVYVVKVFHERHLNSSILIFSHTCKECQALAMMFSGLGFEVGSLHSQILQKHRLSALSKFRSGRIRILICTDVAARGLDIQHVDLVINHNVPRDPKIYIHRVGRSARAGRFGGAVTFVTQYDVTLLQEIEKLIGRKLEQLTVSDKKVKQYVTQVLVTKREAEIKLEQQNFGERKEINRRKEMILSGVDPEQAAEELKEERTKSFDCVTCWKTPWRKENLFRQAIYKKRRAIPPKTKRQKLSSTVQPEP</sequence>
<dbReference type="InterPro" id="IPR011545">
    <property type="entry name" value="DEAD/DEAH_box_helicase_dom"/>
</dbReference>
<feature type="short sequence motif" description="Q motif" evidence="6">
    <location>
        <begin position="23"/>
        <end position="51"/>
    </location>
</feature>
<evidence type="ECO:0000256" key="1">
    <source>
        <dbReference type="ARBA" id="ARBA00012552"/>
    </source>
</evidence>
<evidence type="ECO:0000256" key="4">
    <source>
        <dbReference type="ARBA" id="ARBA00022806"/>
    </source>
</evidence>
<dbReference type="PROSITE" id="PS51194">
    <property type="entry name" value="HELICASE_CTER"/>
    <property type="match status" value="1"/>
</dbReference>
<dbReference type="PROSITE" id="PS51192">
    <property type="entry name" value="HELICASE_ATP_BIND_1"/>
    <property type="match status" value="1"/>
</dbReference>
<accession>A0A0N4UUM5</accession>
<dbReference type="GO" id="GO:0043186">
    <property type="term" value="C:P granule"/>
    <property type="evidence" value="ECO:0007669"/>
    <property type="project" value="UniProtKB-ARBA"/>
</dbReference>
<feature type="domain" description="DEAD-box RNA helicase Q" evidence="10">
    <location>
        <begin position="23"/>
        <end position="51"/>
    </location>
</feature>
<evidence type="ECO:0000256" key="3">
    <source>
        <dbReference type="ARBA" id="ARBA00022801"/>
    </source>
</evidence>
<dbReference type="GO" id="GO:0003724">
    <property type="term" value="F:RNA helicase activity"/>
    <property type="evidence" value="ECO:0007669"/>
    <property type="project" value="UniProtKB-EC"/>
</dbReference>
<dbReference type="PROSITE" id="PS51195">
    <property type="entry name" value="Q_MOTIF"/>
    <property type="match status" value="1"/>
</dbReference>
<dbReference type="InterPro" id="IPR014001">
    <property type="entry name" value="Helicase_ATP-bd"/>
</dbReference>
<protein>
    <recommendedName>
        <fullName evidence="1">RNA helicase</fullName>
        <ecNumber evidence="1">3.6.4.13</ecNumber>
    </recommendedName>
</protein>
<dbReference type="InterPro" id="IPR000629">
    <property type="entry name" value="RNA-helicase_DEAD-box_CS"/>
</dbReference>
<evidence type="ECO:0000259" key="9">
    <source>
        <dbReference type="PROSITE" id="PS51194"/>
    </source>
</evidence>
<comment type="similarity">
    <text evidence="7">Belongs to the DEAD box helicase family.</text>
</comment>
<evidence type="ECO:0000256" key="6">
    <source>
        <dbReference type="PROSITE-ProRule" id="PRU00552"/>
    </source>
</evidence>
<dbReference type="InterPro" id="IPR027417">
    <property type="entry name" value="P-loop_NTPase"/>
</dbReference>
<dbReference type="InterPro" id="IPR001650">
    <property type="entry name" value="Helicase_C-like"/>
</dbReference>
<keyword evidence="2 7" id="KW-0547">Nucleotide-binding</keyword>
<organism evidence="11">
    <name type="scientific">Enterobius vermicularis</name>
    <name type="common">Human pinworm</name>
    <dbReference type="NCBI Taxonomy" id="51028"/>
    <lineage>
        <taxon>Eukaryota</taxon>
        <taxon>Metazoa</taxon>
        <taxon>Ecdysozoa</taxon>
        <taxon>Nematoda</taxon>
        <taxon>Chromadorea</taxon>
        <taxon>Rhabditida</taxon>
        <taxon>Spirurina</taxon>
        <taxon>Oxyuridomorpha</taxon>
        <taxon>Oxyuroidea</taxon>
        <taxon>Oxyuridae</taxon>
        <taxon>Enterobius</taxon>
    </lineage>
</organism>
<dbReference type="GO" id="GO:0005524">
    <property type="term" value="F:ATP binding"/>
    <property type="evidence" value="ECO:0007669"/>
    <property type="project" value="UniProtKB-KW"/>
</dbReference>
<evidence type="ECO:0000256" key="5">
    <source>
        <dbReference type="ARBA" id="ARBA00022840"/>
    </source>
</evidence>
<dbReference type="SMART" id="SM00490">
    <property type="entry name" value="HELICc"/>
    <property type="match status" value="1"/>
</dbReference>
<evidence type="ECO:0000256" key="7">
    <source>
        <dbReference type="RuleBase" id="RU000492"/>
    </source>
</evidence>
<dbReference type="PANTHER" id="PTHR47959">
    <property type="entry name" value="ATP-DEPENDENT RNA HELICASE RHLE-RELATED"/>
    <property type="match status" value="1"/>
</dbReference>
<keyword evidence="5 7" id="KW-0067">ATP-binding</keyword>
<dbReference type="PROSITE" id="PS00039">
    <property type="entry name" value="DEAD_ATP_HELICASE"/>
    <property type="match status" value="1"/>
</dbReference>
<dbReference type="AlphaFoldDB" id="A0A0N4UUM5"/>
<dbReference type="GO" id="GO:0016787">
    <property type="term" value="F:hydrolase activity"/>
    <property type="evidence" value="ECO:0007669"/>
    <property type="project" value="UniProtKB-KW"/>
</dbReference>
<dbReference type="InterPro" id="IPR050079">
    <property type="entry name" value="DEAD_box_RNA_helicase"/>
</dbReference>
<evidence type="ECO:0000313" key="11">
    <source>
        <dbReference type="WBParaSite" id="EVEC_0000110201-mRNA-1"/>
    </source>
</evidence>
<evidence type="ECO:0000256" key="2">
    <source>
        <dbReference type="ARBA" id="ARBA00022741"/>
    </source>
</evidence>
<dbReference type="GO" id="GO:0005829">
    <property type="term" value="C:cytosol"/>
    <property type="evidence" value="ECO:0007669"/>
    <property type="project" value="TreeGrafter"/>
</dbReference>
<keyword evidence="3 7" id="KW-0378">Hydrolase</keyword>
<dbReference type="SUPFAM" id="SSF52540">
    <property type="entry name" value="P-loop containing nucleoside triphosphate hydrolases"/>
    <property type="match status" value="1"/>
</dbReference>
<dbReference type="EC" id="3.6.4.13" evidence="1"/>
<keyword evidence="4 7" id="KW-0347">Helicase</keyword>
<dbReference type="Pfam" id="PF00271">
    <property type="entry name" value="Helicase_C"/>
    <property type="match status" value="1"/>
</dbReference>
<proteinExistence type="inferred from homology"/>